<dbReference type="InterPro" id="IPR036259">
    <property type="entry name" value="MFS_trans_sf"/>
</dbReference>
<dbReference type="Proteomes" id="UP000325797">
    <property type="component" value="Chromosome"/>
</dbReference>
<dbReference type="GO" id="GO:0022857">
    <property type="term" value="F:transmembrane transporter activity"/>
    <property type="evidence" value="ECO:0007669"/>
    <property type="project" value="InterPro"/>
</dbReference>
<dbReference type="InterPro" id="IPR047200">
    <property type="entry name" value="MFS_YcaD-like"/>
</dbReference>
<dbReference type="GO" id="GO:0005886">
    <property type="term" value="C:plasma membrane"/>
    <property type="evidence" value="ECO:0007669"/>
    <property type="project" value="TreeGrafter"/>
</dbReference>
<keyword evidence="3 5" id="KW-1133">Transmembrane helix</keyword>
<feature type="transmembrane region" description="Helical" evidence="5">
    <location>
        <begin position="304"/>
        <end position="322"/>
    </location>
</feature>
<reference evidence="7 8" key="1">
    <citation type="submission" date="2019-08" db="EMBL/GenBank/DDBJ databases">
        <title>Hyperibacter terrae gen. nov., sp. nov. and Hyperibacter viscosus sp. nov., two new members in the family Rhodospirillaceae isolated from the rhizosphere of Hypericum perforatum.</title>
        <authorList>
            <person name="Noviana Z."/>
        </authorList>
    </citation>
    <scope>NUCLEOTIDE SEQUENCE [LARGE SCALE GENOMIC DNA]</scope>
    <source>
        <strain evidence="7 8">R5959</strain>
    </source>
</reference>
<feature type="transmembrane region" description="Helical" evidence="5">
    <location>
        <begin position="203"/>
        <end position="221"/>
    </location>
</feature>
<dbReference type="EMBL" id="CP042582">
    <property type="protein sequence ID" value="QEX24036.1"/>
    <property type="molecule type" value="Genomic_DNA"/>
</dbReference>
<dbReference type="KEGG" id="hadh:FRZ61_39770"/>
<dbReference type="InterPro" id="IPR011701">
    <property type="entry name" value="MFS"/>
</dbReference>
<keyword evidence="4 5" id="KW-0472">Membrane</keyword>
<dbReference type="CDD" id="cd17477">
    <property type="entry name" value="MFS_YcaD_like"/>
    <property type="match status" value="1"/>
</dbReference>
<organism evidence="7 8">
    <name type="scientific">Hypericibacter adhaerens</name>
    <dbReference type="NCBI Taxonomy" id="2602016"/>
    <lineage>
        <taxon>Bacteria</taxon>
        <taxon>Pseudomonadati</taxon>
        <taxon>Pseudomonadota</taxon>
        <taxon>Alphaproteobacteria</taxon>
        <taxon>Rhodospirillales</taxon>
        <taxon>Dongiaceae</taxon>
        <taxon>Hypericibacter</taxon>
    </lineage>
</organism>
<evidence type="ECO:0000259" key="6">
    <source>
        <dbReference type="PROSITE" id="PS50850"/>
    </source>
</evidence>
<keyword evidence="8" id="KW-1185">Reference proteome</keyword>
<dbReference type="AlphaFoldDB" id="A0A5J6N9B7"/>
<feature type="transmembrane region" description="Helical" evidence="5">
    <location>
        <begin position="245"/>
        <end position="263"/>
    </location>
</feature>
<dbReference type="OrthoDB" id="9810614at2"/>
<dbReference type="Pfam" id="PF07690">
    <property type="entry name" value="MFS_1"/>
    <property type="match status" value="1"/>
</dbReference>
<feature type="transmembrane region" description="Helical" evidence="5">
    <location>
        <begin position="359"/>
        <end position="384"/>
    </location>
</feature>
<feature type="transmembrane region" description="Helical" evidence="5">
    <location>
        <begin position="15"/>
        <end position="38"/>
    </location>
</feature>
<name>A0A5J6N9B7_9PROT</name>
<dbReference type="InterPro" id="IPR020846">
    <property type="entry name" value="MFS_dom"/>
</dbReference>
<evidence type="ECO:0000313" key="8">
    <source>
        <dbReference type="Proteomes" id="UP000325797"/>
    </source>
</evidence>
<feature type="transmembrane region" description="Helical" evidence="5">
    <location>
        <begin position="107"/>
        <end position="127"/>
    </location>
</feature>
<dbReference type="SUPFAM" id="SSF103473">
    <property type="entry name" value="MFS general substrate transporter"/>
    <property type="match status" value="1"/>
</dbReference>
<feature type="transmembrane region" description="Helical" evidence="5">
    <location>
        <begin position="275"/>
        <end position="298"/>
    </location>
</feature>
<protein>
    <submittedName>
        <fullName evidence="7">MFS transporter</fullName>
    </submittedName>
</protein>
<feature type="transmembrane region" description="Helical" evidence="5">
    <location>
        <begin position="167"/>
        <end position="191"/>
    </location>
</feature>
<feature type="transmembrane region" description="Helical" evidence="5">
    <location>
        <begin position="82"/>
        <end position="101"/>
    </location>
</feature>
<evidence type="ECO:0000313" key="7">
    <source>
        <dbReference type="EMBL" id="QEX24036.1"/>
    </source>
</evidence>
<dbReference type="PANTHER" id="PTHR23521">
    <property type="entry name" value="TRANSPORTER MFS SUPERFAMILY"/>
    <property type="match status" value="1"/>
</dbReference>
<accession>A0A5J6N9B7</accession>
<proteinExistence type="predicted"/>
<evidence type="ECO:0000256" key="3">
    <source>
        <dbReference type="ARBA" id="ARBA00022989"/>
    </source>
</evidence>
<evidence type="ECO:0000256" key="1">
    <source>
        <dbReference type="ARBA" id="ARBA00004141"/>
    </source>
</evidence>
<evidence type="ECO:0000256" key="4">
    <source>
        <dbReference type="ARBA" id="ARBA00023136"/>
    </source>
</evidence>
<sequence length="397" mass="41279">MALTDLALSPARRRLSLFIAMVCIASVGTTMGLTWPLLSLILDSRGVSSGLIGLSAASQALSVFAVAPLAPAVIARFGVLRVVTGAIVATAAMFALLPLHIDPYVWMPIRFLLGGSVGLLFIAGQTWINQTAIDESRGLVGGVLGFLWSAGFAFGPVIITLAGIEGWAPFLCGIALVLASALPLLFAGGLAPPIATDGPRRGYWRLFPVAALALLAAPMLATTDSINDSFLSLYAMRHGFTRPDAVLLLTTLFVGTTVGHLPVGWLADRIDRRKVLTATVALSLLLALAMIAAMPAGWPAWPVAFFWGAAMGGVWTVAFAMVGDRFRGTELAAATTLSSLLYGIGSSLGPVVAGHAMELWGPAATLVVSALALAAYLAVCVALGRRSATQSTRRTIT</sequence>
<dbReference type="Gene3D" id="1.20.1250.20">
    <property type="entry name" value="MFS general substrate transporter like domains"/>
    <property type="match status" value="2"/>
</dbReference>
<keyword evidence="2 5" id="KW-0812">Transmembrane</keyword>
<feature type="transmembrane region" description="Helical" evidence="5">
    <location>
        <begin position="331"/>
        <end position="353"/>
    </location>
</feature>
<dbReference type="PROSITE" id="PS50850">
    <property type="entry name" value="MFS"/>
    <property type="match status" value="1"/>
</dbReference>
<evidence type="ECO:0000256" key="2">
    <source>
        <dbReference type="ARBA" id="ARBA00022692"/>
    </source>
</evidence>
<gene>
    <name evidence="7" type="ORF">FRZ61_39770</name>
</gene>
<feature type="transmembrane region" description="Helical" evidence="5">
    <location>
        <begin position="139"/>
        <end position="161"/>
    </location>
</feature>
<comment type="subcellular location">
    <subcellularLocation>
        <location evidence="1">Membrane</location>
        <topology evidence="1">Multi-pass membrane protein</topology>
    </subcellularLocation>
</comment>
<evidence type="ECO:0000256" key="5">
    <source>
        <dbReference type="SAM" id="Phobius"/>
    </source>
</evidence>
<feature type="transmembrane region" description="Helical" evidence="5">
    <location>
        <begin position="50"/>
        <end position="70"/>
    </location>
</feature>
<feature type="domain" description="Major facilitator superfamily (MFS) profile" evidence="6">
    <location>
        <begin position="16"/>
        <end position="387"/>
    </location>
</feature>
<dbReference type="Pfam" id="PF12832">
    <property type="entry name" value="MFS_1_like"/>
    <property type="match status" value="1"/>
</dbReference>
<dbReference type="InterPro" id="IPR024989">
    <property type="entry name" value="MFS_assoc_dom"/>
</dbReference>
<dbReference type="PANTHER" id="PTHR23521:SF3">
    <property type="entry name" value="MFS TRANSPORTER"/>
    <property type="match status" value="1"/>
</dbReference>